<dbReference type="EMBL" id="CAJOBH010026280">
    <property type="protein sequence ID" value="CAF4251507.1"/>
    <property type="molecule type" value="Genomic_DNA"/>
</dbReference>
<dbReference type="AlphaFoldDB" id="A0A8S2SYH8"/>
<dbReference type="EMBL" id="CAJOBJ010005069">
    <property type="protein sequence ID" value="CAF4020120.1"/>
    <property type="molecule type" value="Genomic_DNA"/>
</dbReference>
<dbReference type="InterPro" id="IPR036047">
    <property type="entry name" value="F-box-like_dom_sf"/>
</dbReference>
<evidence type="ECO:0000313" key="2">
    <source>
        <dbReference type="EMBL" id="CAF4020120.1"/>
    </source>
</evidence>
<protein>
    <recommendedName>
        <fullName evidence="1">F-box domain-containing protein</fullName>
    </recommendedName>
</protein>
<reference evidence="3" key="1">
    <citation type="submission" date="2021-02" db="EMBL/GenBank/DDBJ databases">
        <authorList>
            <person name="Nowell W R."/>
        </authorList>
    </citation>
    <scope>NUCLEOTIDE SEQUENCE</scope>
</reference>
<name>A0A8S2SYH8_9BILA</name>
<dbReference type="Proteomes" id="UP000681720">
    <property type="component" value="Unassembled WGS sequence"/>
</dbReference>
<dbReference type="Proteomes" id="UP000681967">
    <property type="component" value="Unassembled WGS sequence"/>
</dbReference>
<feature type="domain" description="F-box" evidence="1">
    <location>
        <begin position="5"/>
        <end position="52"/>
    </location>
</feature>
<dbReference type="InterPro" id="IPR001810">
    <property type="entry name" value="F-box_dom"/>
</dbReference>
<proteinExistence type="predicted"/>
<organism evidence="3 4">
    <name type="scientific">Rotaria magnacalcarata</name>
    <dbReference type="NCBI Taxonomy" id="392030"/>
    <lineage>
        <taxon>Eukaryota</taxon>
        <taxon>Metazoa</taxon>
        <taxon>Spiralia</taxon>
        <taxon>Gnathifera</taxon>
        <taxon>Rotifera</taxon>
        <taxon>Eurotatoria</taxon>
        <taxon>Bdelloidea</taxon>
        <taxon>Philodinida</taxon>
        <taxon>Philodinidae</taxon>
        <taxon>Rotaria</taxon>
    </lineage>
</organism>
<gene>
    <name evidence="3" type="ORF">BYL167_LOCUS25569</name>
    <name evidence="2" type="ORF">GIL414_LOCUS12815</name>
</gene>
<comment type="caution">
    <text evidence="3">The sequence shown here is derived from an EMBL/GenBank/DDBJ whole genome shotgun (WGS) entry which is preliminary data.</text>
</comment>
<sequence length="380" mass="44803">MDGSLLTLIDLPDEVLLLILKNLDNIEVLYLIIDLNKRFNKLVHDSIFTNHLTMIRCSSNGSFDRLDEQIHDRFCSQILPSIHHNIKWLDVECSSMKDVLLCTSYSNLSGLGFHNIEKNIALCLFTDETPLTHIFQDKISSLVIDVVECESSNCLYLLDGRFDSLEKVFLDICQISTPEIVNNKKELPKLKAFSLYSDRPTFQYNELIVPLLHRLVNLEELDLRLVVHCEKRFVDGYNLKHNIINHLFKLNKFQFNIRSCLYLNDQVHLLSNEDCQHSFNDFKNNKIISRVDYFQNSKHGQCHIYSYPYRAKTYEYITNNFPDGLFKYVREVSLNDNRPFEHEFFVKIAKSFPFMEELTIYNRTPQKNKSYEQSKYDNQH</sequence>
<evidence type="ECO:0000259" key="1">
    <source>
        <dbReference type="PROSITE" id="PS50181"/>
    </source>
</evidence>
<evidence type="ECO:0000313" key="4">
    <source>
        <dbReference type="Proteomes" id="UP000681967"/>
    </source>
</evidence>
<dbReference type="SUPFAM" id="SSF81383">
    <property type="entry name" value="F-box domain"/>
    <property type="match status" value="1"/>
</dbReference>
<accession>A0A8S2SYH8</accession>
<evidence type="ECO:0000313" key="3">
    <source>
        <dbReference type="EMBL" id="CAF4251507.1"/>
    </source>
</evidence>
<dbReference type="PROSITE" id="PS50181">
    <property type="entry name" value="FBOX"/>
    <property type="match status" value="1"/>
</dbReference>